<evidence type="ECO:0000313" key="2">
    <source>
        <dbReference type="EMBL" id="PMD31968.1"/>
    </source>
</evidence>
<proteinExistence type="predicted"/>
<evidence type="ECO:0000313" key="3">
    <source>
        <dbReference type="Proteomes" id="UP000235786"/>
    </source>
</evidence>
<dbReference type="Proteomes" id="UP000235786">
    <property type="component" value="Unassembled WGS sequence"/>
</dbReference>
<sequence length="86" mass="9004">MKSFCSVVVLAALLSTTYAASSTLWTASATAAATTSADSSLYTDIPAVNPDLPYYSIPAIAPVYTPPPPIGVPRESKAPYTYTWTA</sequence>
<reference evidence="2 3" key="1">
    <citation type="submission" date="2016-04" db="EMBL/GenBank/DDBJ databases">
        <title>A degradative enzymes factory behind the ericoid mycorrhizal symbiosis.</title>
        <authorList>
            <consortium name="DOE Joint Genome Institute"/>
            <person name="Martino E."/>
            <person name="Morin E."/>
            <person name="Grelet G."/>
            <person name="Kuo A."/>
            <person name="Kohler A."/>
            <person name="Daghino S."/>
            <person name="Barry K."/>
            <person name="Choi C."/>
            <person name="Cichocki N."/>
            <person name="Clum A."/>
            <person name="Copeland A."/>
            <person name="Hainaut M."/>
            <person name="Haridas S."/>
            <person name="Labutti K."/>
            <person name="Lindquist E."/>
            <person name="Lipzen A."/>
            <person name="Khouja H.-R."/>
            <person name="Murat C."/>
            <person name="Ohm R."/>
            <person name="Olson A."/>
            <person name="Spatafora J."/>
            <person name="Veneault-Fourrey C."/>
            <person name="Henrissat B."/>
            <person name="Grigoriev I."/>
            <person name="Martin F."/>
            <person name="Perotto S."/>
        </authorList>
    </citation>
    <scope>NUCLEOTIDE SEQUENCE [LARGE SCALE GENOMIC DNA]</scope>
    <source>
        <strain evidence="2 3">F</strain>
    </source>
</reference>
<name>A0A2J6R0C3_HYAVF</name>
<dbReference type="EMBL" id="KZ613960">
    <property type="protein sequence ID" value="PMD31968.1"/>
    <property type="molecule type" value="Genomic_DNA"/>
</dbReference>
<evidence type="ECO:0000256" key="1">
    <source>
        <dbReference type="SAM" id="SignalP"/>
    </source>
</evidence>
<dbReference type="AlphaFoldDB" id="A0A2J6R0C3"/>
<keyword evidence="1" id="KW-0732">Signal</keyword>
<organism evidence="2 3">
    <name type="scientific">Hyaloscypha variabilis (strain UAMH 11265 / GT02V1 / F)</name>
    <name type="common">Meliniomyces variabilis</name>
    <dbReference type="NCBI Taxonomy" id="1149755"/>
    <lineage>
        <taxon>Eukaryota</taxon>
        <taxon>Fungi</taxon>
        <taxon>Dikarya</taxon>
        <taxon>Ascomycota</taxon>
        <taxon>Pezizomycotina</taxon>
        <taxon>Leotiomycetes</taxon>
        <taxon>Helotiales</taxon>
        <taxon>Hyaloscyphaceae</taxon>
        <taxon>Hyaloscypha</taxon>
        <taxon>Hyaloscypha variabilis</taxon>
    </lineage>
</organism>
<feature type="chain" id="PRO_5014468663" evidence="1">
    <location>
        <begin position="20"/>
        <end position="86"/>
    </location>
</feature>
<accession>A0A2J6R0C3</accession>
<feature type="signal peptide" evidence="1">
    <location>
        <begin position="1"/>
        <end position="19"/>
    </location>
</feature>
<gene>
    <name evidence="2" type="ORF">L207DRAFT_518868</name>
</gene>
<protein>
    <submittedName>
        <fullName evidence="2">Uncharacterized protein</fullName>
    </submittedName>
</protein>
<keyword evidence="3" id="KW-1185">Reference proteome</keyword>